<evidence type="ECO:0000259" key="2">
    <source>
        <dbReference type="PROSITE" id="PS51674"/>
    </source>
</evidence>
<dbReference type="Pfam" id="PF02467">
    <property type="entry name" value="Whib"/>
    <property type="match status" value="1"/>
</dbReference>
<organism evidence="3 4">
    <name type="scientific">Ruania alkalisoli</name>
    <dbReference type="NCBI Taxonomy" id="2779775"/>
    <lineage>
        <taxon>Bacteria</taxon>
        <taxon>Bacillati</taxon>
        <taxon>Actinomycetota</taxon>
        <taxon>Actinomycetes</taxon>
        <taxon>Micrococcales</taxon>
        <taxon>Ruaniaceae</taxon>
        <taxon>Ruania</taxon>
    </lineage>
</organism>
<accession>A0A7M1SNI7</accession>
<feature type="domain" description="4Fe-4S Wbl-type" evidence="2">
    <location>
        <begin position="30"/>
        <end position="87"/>
    </location>
</feature>
<gene>
    <name evidence="3" type="ORF">IM660_10355</name>
</gene>
<feature type="region of interest" description="Disordered" evidence="1">
    <location>
        <begin position="73"/>
        <end position="100"/>
    </location>
</feature>
<evidence type="ECO:0000313" key="4">
    <source>
        <dbReference type="Proteomes" id="UP000593758"/>
    </source>
</evidence>
<keyword evidence="4" id="KW-1185">Reference proteome</keyword>
<dbReference type="AlphaFoldDB" id="A0A7M1SNI7"/>
<feature type="compositionally biased region" description="Basic and acidic residues" evidence="1">
    <location>
        <begin position="82"/>
        <end position="100"/>
    </location>
</feature>
<dbReference type="RefSeq" id="WP_193495262.1">
    <property type="nucleotide sequence ID" value="NZ_CP063169.1"/>
</dbReference>
<dbReference type="KEGG" id="halt:IM660_10355"/>
<dbReference type="Proteomes" id="UP000593758">
    <property type="component" value="Chromosome"/>
</dbReference>
<protein>
    <submittedName>
        <fullName evidence="3">WhiB family transcriptional regulator</fullName>
    </submittedName>
</protein>
<dbReference type="PROSITE" id="PS51674">
    <property type="entry name" value="4FE4S_WBL"/>
    <property type="match status" value="1"/>
</dbReference>
<sequence>MIRPDAEQLAAHNRLVSILADLADSGRPAPCVKTPVAEWTSDDPGDQEYVARLCLACFARTACHEYNTNYPEPAGVWAGLTESDRAPRRGRPPKETTDDH</sequence>
<reference evidence="3 4" key="1">
    <citation type="submission" date="2020-10" db="EMBL/GenBank/DDBJ databases">
        <title>Haloactinobacterium sp. RN3S43, a bacterium isolated from saline soil.</title>
        <authorList>
            <person name="Sun J.-Q."/>
        </authorList>
    </citation>
    <scope>NUCLEOTIDE SEQUENCE [LARGE SCALE GENOMIC DNA]</scope>
    <source>
        <strain evidence="3 4">RN3S43</strain>
    </source>
</reference>
<name>A0A7M1SNI7_9MICO</name>
<proteinExistence type="predicted"/>
<dbReference type="InterPro" id="IPR034768">
    <property type="entry name" value="4FE4S_WBL"/>
</dbReference>
<evidence type="ECO:0000313" key="3">
    <source>
        <dbReference type="EMBL" id="QOR69136.1"/>
    </source>
</evidence>
<evidence type="ECO:0000256" key="1">
    <source>
        <dbReference type="SAM" id="MobiDB-lite"/>
    </source>
</evidence>
<dbReference type="EMBL" id="CP063169">
    <property type="protein sequence ID" value="QOR69136.1"/>
    <property type="molecule type" value="Genomic_DNA"/>
</dbReference>